<sequence length="277" mass="30886">MAQNDDKLEAKAARKAEKAAKKAAKKKKSTIKQVIEVYKFTHADDKALPAIMAATFLGPVVLFVVLGLLLHWSPVSWVMLMILAIMVGLLLSVVVLTRRADAVGYRKMEGRSGAAIAVIRGISKAGYQFPEQPIWVDPKTKDAVWRGTGYNGIYLLGEGNYARVSKAMDNQERSIKSVTAGSSIPVYRICVGNGPEQVRLRDLRKTVMKKKAYRPTSHKNPIMKKLHSRSRFVLTKTELATLNERLNTLQSKSGYGIPKGIDPMRRQRVSRRALRGR</sequence>
<dbReference type="RefSeq" id="WP_151917056.1">
    <property type="nucleotide sequence ID" value="NZ_RQSP01000023.1"/>
</dbReference>
<feature type="compositionally biased region" description="Basic residues" evidence="1">
    <location>
        <begin position="266"/>
        <end position="277"/>
    </location>
</feature>
<keyword evidence="2" id="KW-0812">Transmembrane</keyword>
<proteinExistence type="predicted"/>
<feature type="region of interest" description="Disordered" evidence="1">
    <location>
        <begin position="257"/>
        <end position="277"/>
    </location>
</feature>
<reference evidence="3 4" key="1">
    <citation type="journal article" date="2019" name="Int. J. Syst. Evol. Microbiol.">
        <title>Bifidobacterium jacchi sp. nov., isolated from the faeces of a baby common marmoset (Callithrix jacchus).</title>
        <authorList>
            <person name="Modesto M."/>
            <person name="Watanabe K."/>
            <person name="Arita M."/>
            <person name="Satti M."/>
            <person name="Oki K."/>
            <person name="Sciavilla P."/>
            <person name="Patavino C."/>
            <person name="Camma C."/>
            <person name="Michelini S."/>
            <person name="Sgorbati B."/>
            <person name="Mattarelli P."/>
        </authorList>
    </citation>
    <scope>NUCLEOTIDE SEQUENCE [LARGE SCALE GENOMIC DNA]</scope>
    <source>
        <strain evidence="3 4">MRM 9.3</strain>
    </source>
</reference>
<dbReference type="InterPro" id="IPR025445">
    <property type="entry name" value="DUF4191"/>
</dbReference>
<dbReference type="Pfam" id="PF13829">
    <property type="entry name" value="DUF4191"/>
    <property type="match status" value="1"/>
</dbReference>
<dbReference type="AlphaFoldDB" id="A0A5N5RH14"/>
<dbReference type="EMBL" id="RQSP01000023">
    <property type="protein sequence ID" value="KAB5606523.1"/>
    <property type="molecule type" value="Genomic_DNA"/>
</dbReference>
<feature type="transmembrane region" description="Helical" evidence="2">
    <location>
        <begin position="76"/>
        <end position="97"/>
    </location>
</feature>
<dbReference type="Proteomes" id="UP000326336">
    <property type="component" value="Unassembled WGS sequence"/>
</dbReference>
<name>A0A5N5RH14_9BIFI</name>
<protein>
    <submittedName>
        <fullName evidence="3">DUF4191 family protein</fullName>
    </submittedName>
</protein>
<evidence type="ECO:0000256" key="2">
    <source>
        <dbReference type="SAM" id="Phobius"/>
    </source>
</evidence>
<gene>
    <name evidence="3" type="ORF">EHS19_07005</name>
</gene>
<feature type="transmembrane region" description="Helical" evidence="2">
    <location>
        <begin position="47"/>
        <end position="70"/>
    </location>
</feature>
<keyword evidence="2" id="KW-1133">Transmembrane helix</keyword>
<dbReference type="OrthoDB" id="8479889at2"/>
<accession>A0A5N5RH14</accession>
<evidence type="ECO:0000313" key="4">
    <source>
        <dbReference type="Proteomes" id="UP000326336"/>
    </source>
</evidence>
<organism evidence="3 4">
    <name type="scientific">Bifidobacterium jacchi</name>
    <dbReference type="NCBI Taxonomy" id="2490545"/>
    <lineage>
        <taxon>Bacteria</taxon>
        <taxon>Bacillati</taxon>
        <taxon>Actinomycetota</taxon>
        <taxon>Actinomycetes</taxon>
        <taxon>Bifidobacteriales</taxon>
        <taxon>Bifidobacteriaceae</taxon>
        <taxon>Bifidobacterium</taxon>
    </lineage>
</organism>
<comment type="caution">
    <text evidence="3">The sequence shown here is derived from an EMBL/GenBank/DDBJ whole genome shotgun (WGS) entry which is preliminary data.</text>
</comment>
<evidence type="ECO:0000313" key="3">
    <source>
        <dbReference type="EMBL" id="KAB5606523.1"/>
    </source>
</evidence>
<keyword evidence="4" id="KW-1185">Reference proteome</keyword>
<evidence type="ECO:0000256" key="1">
    <source>
        <dbReference type="SAM" id="MobiDB-lite"/>
    </source>
</evidence>
<keyword evidence="2" id="KW-0472">Membrane</keyword>